<sequence length="173" mass="18596">MRTLLRLHDGLTGVGFWGAALAVAYLTLVTAWEVFGRYALNAPSDWAPDTAAVSFAMITFLAVPMVTRNAQHARMGFIVDGLDPAKAVWANRATLLVGIGCCGLCAWYAGVETLRQVQQGVTIISVTEIPKWIVTGTIAYGLTSTTLYFLRHFAATFRSAPESSPEPAESGDV</sequence>
<keyword evidence="3" id="KW-1003">Cell membrane</keyword>
<keyword evidence="6 9" id="KW-1133">Transmembrane helix</keyword>
<dbReference type="Pfam" id="PF04290">
    <property type="entry name" value="DctQ"/>
    <property type="match status" value="1"/>
</dbReference>
<keyword evidence="2 9" id="KW-0813">Transport</keyword>
<dbReference type="EMBL" id="JAGMWN010000011">
    <property type="protein sequence ID" value="MBP5858816.1"/>
    <property type="molecule type" value="Genomic_DNA"/>
</dbReference>
<gene>
    <name evidence="11" type="ORF">KAJ83_17490</name>
</gene>
<evidence type="ECO:0000256" key="3">
    <source>
        <dbReference type="ARBA" id="ARBA00022475"/>
    </source>
</evidence>
<evidence type="ECO:0000313" key="11">
    <source>
        <dbReference type="EMBL" id="MBP5858816.1"/>
    </source>
</evidence>
<dbReference type="GO" id="GO:0005886">
    <property type="term" value="C:plasma membrane"/>
    <property type="evidence" value="ECO:0007669"/>
    <property type="project" value="UniProtKB-SubCell"/>
</dbReference>
<reference evidence="11" key="1">
    <citation type="submission" date="2021-04" db="EMBL/GenBank/DDBJ databases">
        <authorList>
            <person name="Zhang D.-C."/>
        </authorList>
    </citation>
    <scope>NUCLEOTIDE SEQUENCE</scope>
    <source>
        <strain evidence="11">CGMCC 1.15697</strain>
    </source>
</reference>
<comment type="subcellular location">
    <subcellularLocation>
        <location evidence="1 9">Cell inner membrane</location>
        <topology evidence="1 9">Multi-pass membrane protein</topology>
    </subcellularLocation>
</comment>
<proteinExistence type="inferred from homology"/>
<name>A0A8J7SQ54_9PROT</name>
<evidence type="ECO:0000256" key="1">
    <source>
        <dbReference type="ARBA" id="ARBA00004429"/>
    </source>
</evidence>
<evidence type="ECO:0000259" key="10">
    <source>
        <dbReference type="Pfam" id="PF04290"/>
    </source>
</evidence>
<dbReference type="RefSeq" id="WP_210683403.1">
    <property type="nucleotide sequence ID" value="NZ_JAGMWN010000011.1"/>
</dbReference>
<evidence type="ECO:0000256" key="2">
    <source>
        <dbReference type="ARBA" id="ARBA00022448"/>
    </source>
</evidence>
<evidence type="ECO:0000256" key="8">
    <source>
        <dbReference type="ARBA" id="ARBA00038436"/>
    </source>
</evidence>
<dbReference type="GO" id="GO:0022857">
    <property type="term" value="F:transmembrane transporter activity"/>
    <property type="evidence" value="ECO:0007669"/>
    <property type="project" value="UniProtKB-UniRule"/>
</dbReference>
<dbReference type="InterPro" id="IPR007387">
    <property type="entry name" value="TRAP_DctQ"/>
</dbReference>
<comment type="function">
    <text evidence="9">Part of the tripartite ATP-independent periplasmic (TRAP) transport system.</text>
</comment>
<evidence type="ECO:0000256" key="5">
    <source>
        <dbReference type="ARBA" id="ARBA00022692"/>
    </source>
</evidence>
<dbReference type="AlphaFoldDB" id="A0A8J7SQ54"/>
<dbReference type="InterPro" id="IPR055348">
    <property type="entry name" value="DctQ"/>
</dbReference>
<evidence type="ECO:0000256" key="6">
    <source>
        <dbReference type="ARBA" id="ARBA00022989"/>
    </source>
</evidence>
<feature type="transmembrane region" description="Helical" evidence="9">
    <location>
        <begin position="12"/>
        <end position="34"/>
    </location>
</feature>
<comment type="similarity">
    <text evidence="8 9">Belongs to the TRAP transporter small permease family.</text>
</comment>
<feature type="transmembrane region" description="Helical" evidence="9">
    <location>
        <begin position="129"/>
        <end position="150"/>
    </location>
</feature>
<evidence type="ECO:0000256" key="9">
    <source>
        <dbReference type="RuleBase" id="RU369079"/>
    </source>
</evidence>
<keyword evidence="4 9" id="KW-0997">Cell inner membrane</keyword>
<keyword evidence="5 9" id="KW-0812">Transmembrane</keyword>
<dbReference type="Proteomes" id="UP000672602">
    <property type="component" value="Unassembled WGS sequence"/>
</dbReference>
<evidence type="ECO:0000256" key="4">
    <source>
        <dbReference type="ARBA" id="ARBA00022519"/>
    </source>
</evidence>
<comment type="subunit">
    <text evidence="9">The complex comprises the extracytoplasmic solute receptor protein and the two transmembrane proteins.</text>
</comment>
<protein>
    <recommendedName>
        <fullName evidence="9">TRAP transporter small permease protein</fullName>
    </recommendedName>
</protein>
<feature type="transmembrane region" description="Helical" evidence="9">
    <location>
        <begin position="46"/>
        <end position="67"/>
    </location>
</feature>
<keyword evidence="12" id="KW-1185">Reference proteome</keyword>
<organism evidence="11 12">
    <name type="scientific">Marivibrio halodurans</name>
    <dbReference type="NCBI Taxonomy" id="2039722"/>
    <lineage>
        <taxon>Bacteria</taxon>
        <taxon>Pseudomonadati</taxon>
        <taxon>Pseudomonadota</taxon>
        <taxon>Alphaproteobacteria</taxon>
        <taxon>Rhodospirillales</taxon>
        <taxon>Rhodospirillaceae</taxon>
        <taxon>Marivibrio</taxon>
    </lineage>
</organism>
<evidence type="ECO:0000313" key="12">
    <source>
        <dbReference type="Proteomes" id="UP000672602"/>
    </source>
</evidence>
<dbReference type="PANTHER" id="PTHR35011">
    <property type="entry name" value="2,3-DIKETO-L-GULONATE TRAP TRANSPORTER SMALL PERMEASE PROTEIN YIAM"/>
    <property type="match status" value="1"/>
</dbReference>
<keyword evidence="7 9" id="KW-0472">Membrane</keyword>
<accession>A0A8J7SQ54</accession>
<evidence type="ECO:0000256" key="7">
    <source>
        <dbReference type="ARBA" id="ARBA00023136"/>
    </source>
</evidence>
<comment type="caution">
    <text evidence="11">The sequence shown here is derived from an EMBL/GenBank/DDBJ whole genome shotgun (WGS) entry which is preliminary data.</text>
</comment>
<feature type="domain" description="Tripartite ATP-independent periplasmic transporters DctQ component" evidence="10">
    <location>
        <begin position="26"/>
        <end position="158"/>
    </location>
</feature>
<feature type="transmembrane region" description="Helical" evidence="9">
    <location>
        <begin position="88"/>
        <end position="109"/>
    </location>
</feature>